<dbReference type="Pfam" id="PF00028">
    <property type="entry name" value="Cadherin"/>
    <property type="match status" value="1"/>
</dbReference>
<dbReference type="Proteomes" id="UP000509302">
    <property type="component" value="Chromosome"/>
</dbReference>
<reference evidence="2 3" key="1">
    <citation type="journal article" date="2006" name="Int. J. Syst. Evol. Microbiol.">
        <title>Costertonia aggregata gen. nov., sp. nov., a mesophilic marine bacterium of the family Flavobacteriaceae, isolated from a mature biofilm.</title>
        <authorList>
            <person name="Kwon K.K."/>
            <person name="Lee Y.K."/>
            <person name="Lee H.K."/>
        </authorList>
    </citation>
    <scope>NUCLEOTIDE SEQUENCE [LARGE SCALE GENOMIC DNA]</scope>
    <source>
        <strain evidence="2 3">KCCM 42265</strain>
    </source>
</reference>
<dbReference type="GO" id="GO:0005509">
    <property type="term" value="F:calcium ion binding"/>
    <property type="evidence" value="ECO:0007669"/>
    <property type="project" value="InterPro"/>
</dbReference>
<evidence type="ECO:0000313" key="2">
    <source>
        <dbReference type="EMBL" id="QLG46010.1"/>
    </source>
</evidence>
<dbReference type="AlphaFoldDB" id="A0A7H9ARE9"/>
<dbReference type="SUPFAM" id="SSF49313">
    <property type="entry name" value="Cadherin-like"/>
    <property type="match status" value="1"/>
</dbReference>
<gene>
    <name evidence="2" type="ORF">HYG79_11855</name>
</gene>
<dbReference type="InterPro" id="IPR002126">
    <property type="entry name" value="Cadherin-like_dom"/>
</dbReference>
<accession>A0A7H9ARE9</accession>
<protein>
    <submittedName>
        <fullName evidence="2">Cadherin domain-containing protein</fullName>
    </submittedName>
</protein>
<keyword evidence="3" id="KW-1185">Reference proteome</keyword>
<organism evidence="2 3">
    <name type="scientific">Costertonia aggregata</name>
    <dbReference type="NCBI Taxonomy" id="343403"/>
    <lineage>
        <taxon>Bacteria</taxon>
        <taxon>Pseudomonadati</taxon>
        <taxon>Bacteroidota</taxon>
        <taxon>Flavobacteriia</taxon>
        <taxon>Flavobacteriales</taxon>
        <taxon>Flavobacteriaceae</taxon>
        <taxon>Costertonia</taxon>
    </lineage>
</organism>
<dbReference type="CDD" id="cd11304">
    <property type="entry name" value="Cadherin_repeat"/>
    <property type="match status" value="1"/>
</dbReference>
<name>A0A7H9ARE9_9FLAO</name>
<dbReference type="KEGG" id="cagg:HYG79_11855"/>
<sequence length="333" mass="37171">MKKVLLLLPALFVIGCSSDSDTINEDLENSAPQINVQSFQVDEHSVVGTVIGTVTATDANNDVLTYTIDNSSGLEINEDNGELRVGNTAILDFETAQSLSFTVSVFDGTTIAEQEFTLTFNDVNEYDLLTDTEKETVDYFKYLTLWQGPSNTPRNRNSRWQQTMKLYLDGQISQEFRTNVIAVVSEYNMIFEDSDFSIELVETMDESNTHLFFGEVADVEAVWQDMFNIINGNTFSGYAISNGTVSQINSARIWISNIIPVLTKHELGHTLGFGHSDKCETENSFMCSSIGVENDILDIEKEVLKYAYDNRTSGGLTSNEIETTLANLILLDR</sequence>
<evidence type="ECO:0000259" key="1">
    <source>
        <dbReference type="PROSITE" id="PS50268"/>
    </source>
</evidence>
<dbReference type="GO" id="GO:0016020">
    <property type="term" value="C:membrane"/>
    <property type="evidence" value="ECO:0007669"/>
    <property type="project" value="InterPro"/>
</dbReference>
<evidence type="ECO:0000313" key="3">
    <source>
        <dbReference type="Proteomes" id="UP000509302"/>
    </source>
</evidence>
<dbReference type="Gene3D" id="2.60.40.60">
    <property type="entry name" value="Cadherins"/>
    <property type="match status" value="1"/>
</dbReference>
<dbReference type="RefSeq" id="WP_179242296.1">
    <property type="nucleotide sequence ID" value="NZ_CP058595.1"/>
</dbReference>
<proteinExistence type="predicted"/>
<dbReference type="EMBL" id="CP058595">
    <property type="protein sequence ID" value="QLG46010.1"/>
    <property type="molecule type" value="Genomic_DNA"/>
</dbReference>
<dbReference type="SUPFAM" id="SSF55486">
    <property type="entry name" value="Metalloproteases ('zincins'), catalytic domain"/>
    <property type="match status" value="1"/>
</dbReference>
<dbReference type="GO" id="GO:0007156">
    <property type="term" value="P:homophilic cell adhesion via plasma membrane adhesion molecules"/>
    <property type="evidence" value="ECO:0007669"/>
    <property type="project" value="InterPro"/>
</dbReference>
<dbReference type="PROSITE" id="PS50268">
    <property type="entry name" value="CADHERIN_2"/>
    <property type="match status" value="1"/>
</dbReference>
<dbReference type="InterPro" id="IPR015919">
    <property type="entry name" value="Cadherin-like_sf"/>
</dbReference>
<feature type="domain" description="Cadherin" evidence="1">
    <location>
        <begin position="33"/>
        <end position="140"/>
    </location>
</feature>
<dbReference type="PROSITE" id="PS51257">
    <property type="entry name" value="PROKAR_LIPOPROTEIN"/>
    <property type="match status" value="1"/>
</dbReference>